<dbReference type="CDD" id="cd06225">
    <property type="entry name" value="HAMP"/>
    <property type="match status" value="1"/>
</dbReference>
<dbReference type="InterPro" id="IPR003661">
    <property type="entry name" value="HisK_dim/P_dom"/>
</dbReference>
<protein>
    <recommendedName>
        <fullName evidence="3">histidine kinase</fullName>
        <ecNumber evidence="3">2.7.13.3</ecNumber>
    </recommendedName>
</protein>
<evidence type="ECO:0000256" key="6">
    <source>
        <dbReference type="ARBA" id="ARBA00022679"/>
    </source>
</evidence>
<keyword evidence="19" id="KW-1185">Reference proteome</keyword>
<dbReference type="SUPFAM" id="SSF55874">
    <property type="entry name" value="ATPase domain of HSP90 chaperone/DNA topoisomerase II/histidine kinase"/>
    <property type="match status" value="1"/>
</dbReference>
<feature type="domain" description="HAMP" evidence="17">
    <location>
        <begin position="205"/>
        <end position="257"/>
    </location>
</feature>
<comment type="catalytic activity">
    <reaction evidence="1">
        <text>ATP + protein L-histidine = ADP + protein N-phospho-L-histidine.</text>
        <dbReference type="EC" id="2.7.13.3"/>
    </reaction>
</comment>
<keyword evidence="4" id="KW-1003">Cell membrane</keyword>
<dbReference type="PROSITE" id="PS50109">
    <property type="entry name" value="HIS_KIN"/>
    <property type="match status" value="1"/>
</dbReference>
<dbReference type="InterPro" id="IPR036097">
    <property type="entry name" value="HisK_dim/P_sf"/>
</dbReference>
<keyword evidence="5" id="KW-0597">Phosphoprotein</keyword>
<proteinExistence type="predicted"/>
<dbReference type="InterPro" id="IPR005467">
    <property type="entry name" value="His_kinase_dom"/>
</dbReference>
<dbReference type="AlphaFoldDB" id="A0A8J8SCY9"/>
<dbReference type="GO" id="GO:0005524">
    <property type="term" value="F:ATP binding"/>
    <property type="evidence" value="ECO:0007669"/>
    <property type="project" value="UniProtKB-KW"/>
</dbReference>
<dbReference type="KEGG" id="vgu:HYG85_16155"/>
<dbReference type="Pfam" id="PF02518">
    <property type="entry name" value="HATPase_c"/>
    <property type="match status" value="1"/>
</dbReference>
<organism evidence="18 19">
    <name type="scientific">Vallitalea guaymasensis</name>
    <dbReference type="NCBI Taxonomy" id="1185412"/>
    <lineage>
        <taxon>Bacteria</taxon>
        <taxon>Bacillati</taxon>
        <taxon>Bacillota</taxon>
        <taxon>Clostridia</taxon>
        <taxon>Lachnospirales</taxon>
        <taxon>Vallitaleaceae</taxon>
        <taxon>Vallitalea</taxon>
    </lineage>
</organism>
<dbReference type="GO" id="GO:0005886">
    <property type="term" value="C:plasma membrane"/>
    <property type="evidence" value="ECO:0007669"/>
    <property type="project" value="UniProtKB-SubCell"/>
</dbReference>
<dbReference type="SMART" id="SM00304">
    <property type="entry name" value="HAMP"/>
    <property type="match status" value="1"/>
</dbReference>
<evidence type="ECO:0000256" key="15">
    <source>
        <dbReference type="SAM" id="Phobius"/>
    </source>
</evidence>
<dbReference type="Pfam" id="PF00512">
    <property type="entry name" value="HisKA"/>
    <property type="match status" value="1"/>
</dbReference>
<keyword evidence="6" id="KW-0808">Transferase</keyword>
<dbReference type="Gene3D" id="3.30.565.10">
    <property type="entry name" value="Histidine kinase-like ATPase, C-terminal domain"/>
    <property type="match status" value="1"/>
</dbReference>
<evidence type="ECO:0000256" key="2">
    <source>
        <dbReference type="ARBA" id="ARBA00004651"/>
    </source>
</evidence>
<dbReference type="Proteomes" id="UP000677305">
    <property type="component" value="Chromosome"/>
</dbReference>
<dbReference type="SMART" id="SM00387">
    <property type="entry name" value="HATPase_c"/>
    <property type="match status" value="1"/>
</dbReference>
<dbReference type="SUPFAM" id="SSF47384">
    <property type="entry name" value="Homodimeric domain of signal transducing histidine kinase"/>
    <property type="match status" value="1"/>
</dbReference>
<evidence type="ECO:0000256" key="4">
    <source>
        <dbReference type="ARBA" id="ARBA00022475"/>
    </source>
</evidence>
<dbReference type="InterPro" id="IPR003660">
    <property type="entry name" value="HAMP_dom"/>
</dbReference>
<keyword evidence="14" id="KW-0175">Coiled coil</keyword>
<evidence type="ECO:0000256" key="7">
    <source>
        <dbReference type="ARBA" id="ARBA00022692"/>
    </source>
</evidence>
<dbReference type="SUPFAM" id="SSF158472">
    <property type="entry name" value="HAMP domain-like"/>
    <property type="match status" value="1"/>
</dbReference>
<feature type="coiled-coil region" evidence="14">
    <location>
        <begin position="96"/>
        <end position="123"/>
    </location>
</feature>
<evidence type="ECO:0000256" key="12">
    <source>
        <dbReference type="ARBA" id="ARBA00023012"/>
    </source>
</evidence>
<dbReference type="PANTHER" id="PTHR45528">
    <property type="entry name" value="SENSOR HISTIDINE KINASE CPXA"/>
    <property type="match status" value="1"/>
</dbReference>
<dbReference type="EMBL" id="CP058561">
    <property type="protein sequence ID" value="QUH30353.1"/>
    <property type="molecule type" value="Genomic_DNA"/>
</dbReference>
<evidence type="ECO:0000256" key="8">
    <source>
        <dbReference type="ARBA" id="ARBA00022741"/>
    </source>
</evidence>
<evidence type="ECO:0000259" key="16">
    <source>
        <dbReference type="PROSITE" id="PS50109"/>
    </source>
</evidence>
<accession>A0A8J8SCY9</accession>
<dbReference type="SMART" id="SM00388">
    <property type="entry name" value="HisKA"/>
    <property type="match status" value="1"/>
</dbReference>
<name>A0A8J8SCY9_9FIRM</name>
<dbReference type="PANTHER" id="PTHR45528:SF1">
    <property type="entry name" value="SENSOR HISTIDINE KINASE CPXA"/>
    <property type="match status" value="1"/>
</dbReference>
<evidence type="ECO:0000256" key="3">
    <source>
        <dbReference type="ARBA" id="ARBA00012438"/>
    </source>
</evidence>
<dbReference type="InterPro" id="IPR050398">
    <property type="entry name" value="HssS/ArlS-like"/>
</dbReference>
<keyword evidence="13 15" id="KW-0472">Membrane</keyword>
<keyword evidence="7 15" id="KW-0812">Transmembrane</keyword>
<dbReference type="CDD" id="cd00082">
    <property type="entry name" value="HisKA"/>
    <property type="match status" value="1"/>
</dbReference>
<evidence type="ECO:0000256" key="5">
    <source>
        <dbReference type="ARBA" id="ARBA00022553"/>
    </source>
</evidence>
<reference evidence="18 19" key="1">
    <citation type="submission" date="2020-07" db="EMBL/GenBank/DDBJ databases">
        <title>Vallitalea guaymasensis genome.</title>
        <authorList>
            <person name="Postec A."/>
        </authorList>
    </citation>
    <scope>NUCLEOTIDE SEQUENCE [LARGE SCALE GENOMIC DNA]</scope>
    <source>
        <strain evidence="18 19">Ra1766G1</strain>
    </source>
</reference>
<dbReference type="Gene3D" id="1.10.287.130">
    <property type="match status" value="1"/>
</dbReference>
<keyword evidence="8" id="KW-0547">Nucleotide-binding</keyword>
<keyword evidence="10" id="KW-0067">ATP-binding</keyword>
<comment type="subcellular location">
    <subcellularLocation>
        <location evidence="2">Cell membrane</location>
        <topology evidence="2">Multi-pass membrane protein</topology>
    </subcellularLocation>
</comment>
<feature type="domain" description="Histidine kinase" evidence="16">
    <location>
        <begin position="265"/>
        <end position="466"/>
    </location>
</feature>
<dbReference type="InterPro" id="IPR003594">
    <property type="entry name" value="HATPase_dom"/>
</dbReference>
<dbReference type="PROSITE" id="PS50885">
    <property type="entry name" value="HAMP"/>
    <property type="match status" value="1"/>
</dbReference>
<evidence type="ECO:0000313" key="18">
    <source>
        <dbReference type="EMBL" id="QUH30353.1"/>
    </source>
</evidence>
<evidence type="ECO:0000256" key="10">
    <source>
        <dbReference type="ARBA" id="ARBA00022840"/>
    </source>
</evidence>
<dbReference type="Gene3D" id="6.10.340.10">
    <property type="match status" value="1"/>
</dbReference>
<keyword evidence="9 18" id="KW-0418">Kinase</keyword>
<dbReference type="GO" id="GO:0000155">
    <property type="term" value="F:phosphorelay sensor kinase activity"/>
    <property type="evidence" value="ECO:0007669"/>
    <property type="project" value="InterPro"/>
</dbReference>
<evidence type="ECO:0000259" key="17">
    <source>
        <dbReference type="PROSITE" id="PS50885"/>
    </source>
</evidence>
<dbReference type="RefSeq" id="WP_212690527.1">
    <property type="nucleotide sequence ID" value="NZ_CP058561.1"/>
</dbReference>
<evidence type="ECO:0000256" key="9">
    <source>
        <dbReference type="ARBA" id="ARBA00022777"/>
    </source>
</evidence>
<evidence type="ECO:0000313" key="19">
    <source>
        <dbReference type="Proteomes" id="UP000677305"/>
    </source>
</evidence>
<evidence type="ECO:0000256" key="1">
    <source>
        <dbReference type="ARBA" id="ARBA00000085"/>
    </source>
</evidence>
<gene>
    <name evidence="18" type="ORF">HYG85_16155</name>
</gene>
<dbReference type="EC" id="2.7.13.3" evidence="3"/>
<feature type="transmembrane region" description="Helical" evidence="15">
    <location>
        <begin position="181"/>
        <end position="203"/>
    </location>
</feature>
<dbReference type="Pfam" id="PF00672">
    <property type="entry name" value="HAMP"/>
    <property type="match status" value="1"/>
</dbReference>
<dbReference type="InterPro" id="IPR036890">
    <property type="entry name" value="HATPase_C_sf"/>
</dbReference>
<evidence type="ECO:0000256" key="14">
    <source>
        <dbReference type="SAM" id="Coils"/>
    </source>
</evidence>
<evidence type="ECO:0000256" key="11">
    <source>
        <dbReference type="ARBA" id="ARBA00022989"/>
    </source>
</evidence>
<feature type="transmembrane region" description="Helical" evidence="15">
    <location>
        <begin position="12"/>
        <end position="33"/>
    </location>
</feature>
<keyword evidence="11 15" id="KW-1133">Transmembrane helix</keyword>
<sequence>MKIKSINSKLMLAFLGVIIFFAVITYFLLVGAFNNYYHEDIYRVLEDNIDNNEKITDIEKFINDSEDNRSIEQLFWIKINGQLTRKEARRTNLIKSELTEDIIKNIEDNINNQQDESRRYYIDVNGRKLFYVITKYELSYSNKVYVVPKLFDKPQITRINNTLYRVALRWEPLDDSLEKNLFNQMGIGLLLTIIAILIIFFFLSRHLTRPIINLSNSVKEISKRKFDSPITIKRNDEIGFLASTVEEMRKELLKYDEEQKMKLHSISHELKTPIMIIQSYVDALKKGLYPKGTPESSLEIIDDECCRLQKLVYNLLYIQRLDYFESEIKNKVKINLKEVAEEVINNMTMKLEKFQTEIKMDNVYINADFNQMKIVVENILSNQIRYADSIIKISLEKKKDEVSLSFYNDGEHIQDSNDIFIMFKKGKNGQSGLGLYIVKRLLDINGASIVAYNEKKGVTFKIQWKL</sequence>
<keyword evidence="12" id="KW-0902">Two-component regulatory system</keyword>
<evidence type="ECO:0000256" key="13">
    <source>
        <dbReference type="ARBA" id="ARBA00023136"/>
    </source>
</evidence>